<feature type="transmembrane region" description="Helical" evidence="7">
    <location>
        <begin position="53"/>
        <end position="75"/>
    </location>
</feature>
<keyword evidence="5 7" id="KW-1133">Transmembrane helix</keyword>
<feature type="transmembrane region" description="Helical" evidence="7">
    <location>
        <begin position="518"/>
        <end position="540"/>
    </location>
</feature>
<evidence type="ECO:0000256" key="7">
    <source>
        <dbReference type="SAM" id="Phobius"/>
    </source>
</evidence>
<reference evidence="8" key="1">
    <citation type="submission" date="2020-08" db="EMBL/GenBank/DDBJ databases">
        <title>Genome public.</title>
        <authorList>
            <person name="Liu C."/>
            <person name="Sun Q."/>
        </authorList>
    </citation>
    <scope>NUCLEOTIDE SEQUENCE</scope>
    <source>
        <strain evidence="8">NSJ-24</strain>
    </source>
</reference>
<organism evidence="8 9">
    <name type="scientific">Lentihominibacter hominis</name>
    <dbReference type="NCBI Taxonomy" id="2763645"/>
    <lineage>
        <taxon>Bacteria</taxon>
        <taxon>Bacillati</taxon>
        <taxon>Bacillota</taxon>
        <taxon>Clostridia</taxon>
        <taxon>Peptostreptococcales</taxon>
        <taxon>Anaerovoracaceae</taxon>
        <taxon>Lentihominibacter</taxon>
    </lineage>
</organism>
<evidence type="ECO:0000256" key="5">
    <source>
        <dbReference type="ARBA" id="ARBA00022989"/>
    </source>
</evidence>
<comment type="subcellular location">
    <subcellularLocation>
        <location evidence="1">Cell membrane</location>
        <topology evidence="1">Multi-pass membrane protein</topology>
    </subcellularLocation>
</comment>
<keyword evidence="4 7" id="KW-0812">Transmembrane</keyword>
<evidence type="ECO:0000313" key="9">
    <source>
        <dbReference type="Proteomes" id="UP000610862"/>
    </source>
</evidence>
<dbReference type="PANTHER" id="PTHR45826">
    <property type="entry name" value="POLYAMINE TRANSPORTER PUT1"/>
    <property type="match status" value="1"/>
</dbReference>
<dbReference type="InterPro" id="IPR002293">
    <property type="entry name" value="AA/rel_permease1"/>
</dbReference>
<protein>
    <submittedName>
        <fullName evidence="8">APC family permease</fullName>
    </submittedName>
</protein>
<feature type="transmembrane region" description="Helical" evidence="7">
    <location>
        <begin position="358"/>
        <end position="379"/>
    </location>
</feature>
<evidence type="ECO:0000256" key="4">
    <source>
        <dbReference type="ARBA" id="ARBA00022692"/>
    </source>
</evidence>
<keyword evidence="9" id="KW-1185">Reference proteome</keyword>
<feature type="transmembrane region" description="Helical" evidence="7">
    <location>
        <begin position="21"/>
        <end position="41"/>
    </location>
</feature>
<feature type="transmembrane region" description="Helical" evidence="7">
    <location>
        <begin position="286"/>
        <end position="307"/>
    </location>
</feature>
<dbReference type="EMBL" id="JACRTA010000002">
    <property type="protein sequence ID" value="MBC8568461.1"/>
    <property type="molecule type" value="Genomic_DNA"/>
</dbReference>
<dbReference type="Proteomes" id="UP000610862">
    <property type="component" value="Unassembled WGS sequence"/>
</dbReference>
<feature type="transmembrane region" description="Helical" evidence="7">
    <location>
        <begin position="239"/>
        <end position="266"/>
    </location>
</feature>
<dbReference type="Pfam" id="PF13520">
    <property type="entry name" value="AA_permease_2"/>
    <property type="match status" value="1"/>
</dbReference>
<feature type="transmembrane region" description="Helical" evidence="7">
    <location>
        <begin position="159"/>
        <end position="181"/>
    </location>
</feature>
<dbReference type="GO" id="GO:0022857">
    <property type="term" value="F:transmembrane transporter activity"/>
    <property type="evidence" value="ECO:0007669"/>
    <property type="project" value="InterPro"/>
</dbReference>
<feature type="transmembrane region" description="Helical" evidence="7">
    <location>
        <begin position="336"/>
        <end position="352"/>
    </location>
</feature>
<accession>A0A926EA93</accession>
<dbReference type="GO" id="GO:0005886">
    <property type="term" value="C:plasma membrane"/>
    <property type="evidence" value="ECO:0007669"/>
    <property type="project" value="UniProtKB-SubCell"/>
</dbReference>
<evidence type="ECO:0000256" key="3">
    <source>
        <dbReference type="ARBA" id="ARBA00022475"/>
    </source>
</evidence>
<evidence type="ECO:0000313" key="8">
    <source>
        <dbReference type="EMBL" id="MBC8568461.1"/>
    </source>
</evidence>
<feature type="transmembrane region" description="Helical" evidence="7">
    <location>
        <begin position="400"/>
        <end position="419"/>
    </location>
</feature>
<comment type="caution">
    <text evidence="8">The sequence shown here is derived from an EMBL/GenBank/DDBJ whole genome shotgun (WGS) entry which is preliminary data.</text>
</comment>
<dbReference type="RefSeq" id="WP_187525305.1">
    <property type="nucleotide sequence ID" value="NZ_JACRTA010000002.1"/>
</dbReference>
<feature type="transmembrane region" description="Helical" evidence="7">
    <location>
        <begin position="201"/>
        <end position="219"/>
    </location>
</feature>
<proteinExistence type="predicted"/>
<dbReference type="AlphaFoldDB" id="A0A926EA93"/>
<evidence type="ECO:0000256" key="1">
    <source>
        <dbReference type="ARBA" id="ARBA00004651"/>
    </source>
</evidence>
<keyword evidence="6 7" id="KW-0472">Membrane</keyword>
<dbReference type="PIRSF" id="PIRSF006060">
    <property type="entry name" value="AA_transporter"/>
    <property type="match status" value="1"/>
</dbReference>
<evidence type="ECO:0000256" key="6">
    <source>
        <dbReference type="ARBA" id="ARBA00023136"/>
    </source>
</evidence>
<feature type="transmembrane region" description="Helical" evidence="7">
    <location>
        <begin position="425"/>
        <end position="447"/>
    </location>
</feature>
<feature type="transmembrane region" description="Helical" evidence="7">
    <location>
        <begin position="96"/>
        <end position="124"/>
    </location>
</feature>
<name>A0A926EA93_9FIRM</name>
<feature type="transmembrane region" description="Helical" evidence="7">
    <location>
        <begin position="474"/>
        <end position="495"/>
    </location>
</feature>
<dbReference type="InterPro" id="IPR044566">
    <property type="entry name" value="RMV1-like"/>
</dbReference>
<keyword evidence="3" id="KW-1003">Cell membrane</keyword>
<dbReference type="Gene3D" id="1.20.1740.10">
    <property type="entry name" value="Amino acid/polyamine transporter I"/>
    <property type="match status" value="1"/>
</dbReference>
<keyword evidence="2" id="KW-0813">Transport</keyword>
<gene>
    <name evidence="8" type="ORF">H8692_06800</name>
</gene>
<sequence length="548" mass="60069">MEHNNSVNIVRGVDGLKKRKMSVWAIAFIIYCMTAAGAFGIEAMIPSCGPGMTIVILTVLPIVWVIPICLAVSELSAFMPEESGMYVWTKEAFGEAWGFCMGWWGSLSVYLGMASYVVLVVGYVEKFIDLSPTAAMCIKMGMVLIFTLVNLLGIKEVGIISTVFSAIILAAFALVTVVGFANWNYNPVSPFIPEGQGILESIGTGLCIGIWMYCGYAVVSNMAGEIENPKVIPKAFKIIIPIIALSYILPTLAGLCSLGNWQLWGIDTGNGGFDYASVLTSNIGKGWGVVFLICAIIAQCGIFNSYIAAGSRSFFVLGDDRLCPHFLTKLSKKRKIPYWPILILAAVTMMLMNLDFSMLLTIIAPLGLICYVVLAFVFVKMRRKYPVKNRGDVYYAKGGKVIEVYIVVCPILVGILALLVNGTEYFLIGFISIISGMVFYVIFKFFYGGMAKCDPKKYPLNEKTRLAKGDSVRIGIFFMLFGILLIIGGFFLNWYEGDYGAEYYMTMYGSGVMSDFKLMISIAKIGGLILTLGGTILYIVGKKKDPII</sequence>
<dbReference type="PANTHER" id="PTHR45826:SF2">
    <property type="entry name" value="AMINO ACID TRANSPORTER"/>
    <property type="match status" value="1"/>
</dbReference>
<evidence type="ECO:0000256" key="2">
    <source>
        <dbReference type="ARBA" id="ARBA00022448"/>
    </source>
</evidence>
<feature type="transmembrane region" description="Helical" evidence="7">
    <location>
        <begin position="130"/>
        <end position="152"/>
    </location>
</feature>